<sequence>MVQAVSQSQSVGLRLTRLIVVDKKLGGVCPDAKVAKARAGSRVKKVVSARVGSPGNQEFTKSPKSKCVEDEKVPTSNFEITNLNDIIGRTPGRPGHRLARDAETEADMAPRRTPCAIASTVNLVGQRQALQPDVHLTWFRLKFRSQVPSTTDPAWPSGRWEQPSGMTCCACFKTAETVICKQSRV</sequence>
<dbReference type="RefSeq" id="XP_060360983.1">
    <property type="nucleotide sequence ID" value="XM_060510789.1"/>
</dbReference>
<name>A0AAD8XDQ1_GLOAC</name>
<comment type="caution">
    <text evidence="1">The sequence shown here is derived from an EMBL/GenBank/DDBJ whole genome shotgun (WGS) entry which is preliminary data.</text>
</comment>
<evidence type="ECO:0000313" key="2">
    <source>
        <dbReference type="Proteomes" id="UP001244207"/>
    </source>
</evidence>
<dbReference type="EMBL" id="JAHMHS010000106">
    <property type="protein sequence ID" value="KAK1717496.1"/>
    <property type="molecule type" value="Genomic_DNA"/>
</dbReference>
<dbReference type="Proteomes" id="UP001244207">
    <property type="component" value="Unassembled WGS sequence"/>
</dbReference>
<proteinExistence type="predicted"/>
<dbReference type="AlphaFoldDB" id="A0AAD8XDQ1"/>
<protein>
    <submittedName>
        <fullName evidence="1">Uncharacterized protein</fullName>
    </submittedName>
</protein>
<accession>A0AAD8XDQ1</accession>
<evidence type="ECO:0000313" key="1">
    <source>
        <dbReference type="EMBL" id="KAK1717496.1"/>
    </source>
</evidence>
<organism evidence="1 2">
    <name type="scientific">Glomerella acutata</name>
    <name type="common">Colletotrichum acutatum</name>
    <dbReference type="NCBI Taxonomy" id="27357"/>
    <lineage>
        <taxon>Eukaryota</taxon>
        <taxon>Fungi</taxon>
        <taxon>Dikarya</taxon>
        <taxon>Ascomycota</taxon>
        <taxon>Pezizomycotina</taxon>
        <taxon>Sordariomycetes</taxon>
        <taxon>Hypocreomycetidae</taxon>
        <taxon>Glomerellales</taxon>
        <taxon>Glomerellaceae</taxon>
        <taxon>Colletotrichum</taxon>
        <taxon>Colletotrichum acutatum species complex</taxon>
    </lineage>
</organism>
<gene>
    <name evidence="1" type="ORF">BDZ83DRAFT_655243</name>
</gene>
<keyword evidence="2" id="KW-1185">Reference proteome</keyword>
<reference evidence="1" key="1">
    <citation type="submission" date="2021-12" db="EMBL/GenBank/DDBJ databases">
        <title>Comparative genomics, transcriptomics and evolutionary studies reveal genomic signatures of adaptation to plant cell wall in hemibiotrophic fungi.</title>
        <authorList>
            <consortium name="DOE Joint Genome Institute"/>
            <person name="Baroncelli R."/>
            <person name="Diaz J.F."/>
            <person name="Benocci T."/>
            <person name="Peng M."/>
            <person name="Battaglia E."/>
            <person name="Haridas S."/>
            <person name="Andreopoulos W."/>
            <person name="Labutti K."/>
            <person name="Pangilinan J."/>
            <person name="Floch G.L."/>
            <person name="Makela M.R."/>
            <person name="Henrissat B."/>
            <person name="Grigoriev I.V."/>
            <person name="Crouch J.A."/>
            <person name="De Vries R.P."/>
            <person name="Sukno S.A."/>
            <person name="Thon M.R."/>
        </authorList>
    </citation>
    <scope>NUCLEOTIDE SEQUENCE</scope>
    <source>
        <strain evidence="1">CBS 112980</strain>
    </source>
</reference>
<dbReference type="GeneID" id="85394688"/>